<accession>A0A0B7MP48</accession>
<proteinExistence type="predicted"/>
<keyword evidence="2" id="KW-1185">Reference proteome</keyword>
<protein>
    <recommendedName>
        <fullName evidence="3">DUF3866 domain-containing protein</fullName>
    </recommendedName>
</protein>
<gene>
    <name evidence="1" type="ORF">SSCH_50034</name>
</gene>
<reference evidence="2" key="1">
    <citation type="submission" date="2015-01" db="EMBL/GenBank/DDBJ databases">
        <authorList>
            <person name="Manzoor Shahid"/>
            <person name="Zubair Saima"/>
        </authorList>
    </citation>
    <scope>NUCLEOTIDE SEQUENCE [LARGE SCALE GENOMIC DNA]</scope>
    <source>
        <strain evidence="2">Sp3</strain>
    </source>
</reference>
<evidence type="ECO:0000313" key="1">
    <source>
        <dbReference type="EMBL" id="CEO89497.1"/>
    </source>
</evidence>
<dbReference type="OrthoDB" id="3401376at2"/>
<evidence type="ECO:0000313" key="2">
    <source>
        <dbReference type="Proteomes" id="UP000046155"/>
    </source>
</evidence>
<name>A0A0B7MP48_9FIRM</name>
<evidence type="ECO:0008006" key="3">
    <source>
        <dbReference type="Google" id="ProtNLM"/>
    </source>
</evidence>
<dbReference type="Proteomes" id="UP000046155">
    <property type="component" value="Unassembled WGS sequence"/>
</dbReference>
<organism evidence="1 2">
    <name type="scientific">Syntrophaceticus schinkii</name>
    <dbReference type="NCBI Taxonomy" id="499207"/>
    <lineage>
        <taxon>Bacteria</taxon>
        <taxon>Bacillati</taxon>
        <taxon>Bacillota</taxon>
        <taxon>Clostridia</taxon>
        <taxon>Thermoanaerobacterales</taxon>
        <taxon>Thermoanaerobacterales Family III. Incertae Sedis</taxon>
        <taxon>Syntrophaceticus</taxon>
    </lineage>
</organism>
<dbReference type="EMBL" id="CDRZ01000247">
    <property type="protein sequence ID" value="CEO89497.1"/>
    <property type="molecule type" value="Genomic_DNA"/>
</dbReference>
<sequence length="360" mass="38392">MISWKKGKVSRVLEALDHIQELDVEVEGTLCCAWNFPLLTGDVSTGDYVYLNTTAVEKKLGSGGYHFVIANLSRIPDPAPGDDGHIMKLRYTPYQVKVLSVEEEASPFHQQIKDFESLEGTPVIVGTLHSMLAPAAAGCLAATQGRARVAFVMTDGAALPLTLSKTVHALKEKGMLAGTVSAGHAFGGDLESVNIYSGLIAAYQVLKAEIIIVTMGPGIVGTGTRWGTTALEQGEIINAVSVLGGQPIAVPRISFADARPRHRGVSHHTLTALERVALREAIIALPEVNTEQHDLINKQLEESGILSHHRVVVRDGSPALRYLEGQGITVKSMGRTPVDDPVFFLAAGAAGSVAAELRKK</sequence>
<dbReference type="Pfam" id="PF12982">
    <property type="entry name" value="DUF3866"/>
    <property type="match status" value="1"/>
</dbReference>
<dbReference type="AlphaFoldDB" id="A0A0B7MP48"/>
<dbReference type="InterPro" id="IPR024479">
    <property type="entry name" value="DUF3866"/>
</dbReference>